<proteinExistence type="predicted"/>
<dbReference type="Proteomes" id="UP000030787">
    <property type="component" value="Chromosome"/>
</dbReference>
<name>A0A0A7LCT5_9ARCH</name>
<evidence type="ECO:0000313" key="2">
    <source>
        <dbReference type="Proteomes" id="UP000030787"/>
    </source>
</evidence>
<sequence>MSEDVRGTIEKEKSHLYDAIVDDVNSPFYKHSKTDVFVAAAAIGYYYKKSVTLATPKQDLFVLSTLSRDEKGRLWIMKAIALSMGGLEVLKDMKEIVKICEGYANYGIDWLYKLHDDEVDISAALSEIMGDILSEANL</sequence>
<protein>
    <submittedName>
        <fullName evidence="1">Uncharacterized protein</fullName>
    </submittedName>
</protein>
<dbReference type="GeneID" id="24818674"/>
<keyword evidence="2" id="KW-1185">Reference proteome</keyword>
<gene>
    <name evidence="1" type="ORF">Mpt1_c10120</name>
</gene>
<organism evidence="1 2">
    <name type="scientific">Candidatus Methanoplasma termitum</name>
    <dbReference type="NCBI Taxonomy" id="1577791"/>
    <lineage>
        <taxon>Archaea</taxon>
        <taxon>Methanobacteriati</taxon>
        <taxon>Thermoplasmatota</taxon>
        <taxon>Thermoplasmata</taxon>
        <taxon>Methanomassiliicoccales</taxon>
        <taxon>Methanomassiliicoccaceae</taxon>
        <taxon>Candidatus Methanoplasma</taxon>
    </lineage>
</organism>
<accession>A0A0A7LCT5</accession>
<dbReference type="STRING" id="1577791.Mpt1_c10120"/>
<evidence type="ECO:0000313" key="1">
    <source>
        <dbReference type="EMBL" id="AIZ56884.1"/>
    </source>
</evidence>
<dbReference type="HOGENOM" id="CLU_1850532_0_0_2"/>
<dbReference type="EMBL" id="CP010070">
    <property type="protein sequence ID" value="AIZ56884.1"/>
    <property type="molecule type" value="Genomic_DNA"/>
</dbReference>
<dbReference type="KEGG" id="mear:Mpt1_c10120"/>
<dbReference type="AlphaFoldDB" id="A0A0A7LCT5"/>
<reference evidence="1 2" key="1">
    <citation type="journal article" date="2014" name="Appl. Environ. Microbiol.">
        <title>Comparative Genome Analysis of 'Candidatus Methanoplasma termitum' Indicates a New Mode of Energy Metabolism in the Seventh Order of Methanogens.</title>
        <authorList>
            <person name="Lang K."/>
            <person name="Schuldes J."/>
            <person name="Klingl A."/>
            <person name="Poehlein A."/>
            <person name="Daniel R."/>
            <person name="Brune A."/>
        </authorList>
    </citation>
    <scope>NUCLEOTIDE SEQUENCE [LARGE SCALE GENOMIC DNA]</scope>
    <source>
        <strain evidence="2">Mpt1</strain>
    </source>
</reference>
<dbReference type="RefSeq" id="WP_048112774.1">
    <property type="nucleotide sequence ID" value="NZ_CP010070.1"/>
</dbReference>